<evidence type="ECO:0000313" key="3">
    <source>
        <dbReference type="EMBL" id="OCL11242.1"/>
    </source>
</evidence>
<feature type="signal peptide" evidence="2">
    <location>
        <begin position="1"/>
        <end position="20"/>
    </location>
</feature>
<reference evidence="3 4" key="1">
    <citation type="journal article" date="2016" name="Nat. Commun.">
        <title>Ectomycorrhizal ecology is imprinted in the genome of the dominant symbiotic fungus Cenococcum geophilum.</title>
        <authorList>
            <consortium name="DOE Joint Genome Institute"/>
            <person name="Peter M."/>
            <person name="Kohler A."/>
            <person name="Ohm R.A."/>
            <person name="Kuo A."/>
            <person name="Krutzmann J."/>
            <person name="Morin E."/>
            <person name="Arend M."/>
            <person name="Barry K.W."/>
            <person name="Binder M."/>
            <person name="Choi C."/>
            <person name="Clum A."/>
            <person name="Copeland A."/>
            <person name="Grisel N."/>
            <person name="Haridas S."/>
            <person name="Kipfer T."/>
            <person name="LaButti K."/>
            <person name="Lindquist E."/>
            <person name="Lipzen A."/>
            <person name="Maire R."/>
            <person name="Meier B."/>
            <person name="Mihaltcheva S."/>
            <person name="Molinier V."/>
            <person name="Murat C."/>
            <person name="Poggeler S."/>
            <person name="Quandt C.A."/>
            <person name="Sperisen C."/>
            <person name="Tritt A."/>
            <person name="Tisserant E."/>
            <person name="Crous P.W."/>
            <person name="Henrissat B."/>
            <person name="Nehls U."/>
            <person name="Egli S."/>
            <person name="Spatafora J.W."/>
            <person name="Grigoriev I.V."/>
            <person name="Martin F.M."/>
        </authorList>
    </citation>
    <scope>NUCLEOTIDE SEQUENCE [LARGE SCALE GENOMIC DNA]</scope>
    <source>
        <strain evidence="3 4">CBS 207.34</strain>
    </source>
</reference>
<name>A0A8E2F627_9PEZI</name>
<dbReference type="Proteomes" id="UP000250140">
    <property type="component" value="Unassembled WGS sequence"/>
</dbReference>
<organism evidence="3 4">
    <name type="scientific">Glonium stellatum</name>
    <dbReference type="NCBI Taxonomy" id="574774"/>
    <lineage>
        <taxon>Eukaryota</taxon>
        <taxon>Fungi</taxon>
        <taxon>Dikarya</taxon>
        <taxon>Ascomycota</taxon>
        <taxon>Pezizomycotina</taxon>
        <taxon>Dothideomycetes</taxon>
        <taxon>Pleosporomycetidae</taxon>
        <taxon>Gloniales</taxon>
        <taxon>Gloniaceae</taxon>
        <taxon>Glonium</taxon>
    </lineage>
</organism>
<evidence type="ECO:0000256" key="1">
    <source>
        <dbReference type="SAM" id="MobiDB-lite"/>
    </source>
</evidence>
<evidence type="ECO:0000256" key="2">
    <source>
        <dbReference type="SAM" id="SignalP"/>
    </source>
</evidence>
<feature type="chain" id="PRO_5034952602" evidence="2">
    <location>
        <begin position="21"/>
        <end position="282"/>
    </location>
</feature>
<feature type="region of interest" description="Disordered" evidence="1">
    <location>
        <begin position="22"/>
        <end position="41"/>
    </location>
</feature>
<keyword evidence="2" id="KW-0732">Signal</keyword>
<sequence>MYINLALTVIMALLTAHSLATPKAAPPKSTPAAPHAPTRPPEPFSIVAINLSPDMSLHQLQHDLAQNGYRLRAESPTHSDSFLLELPPKPSAAARAGAWAGGAEMSKGERTQLKQENERAIRTSEQKLATCKLAYNNWDKQCVSVWSNPKCIAYRDTFDKAGCRVFGVELVPSVAQRKNQMDRCKGIGKDWGKKCVKKWNGGTCNRWQVEAFQNGCDGYALGLQKSANAEKARDKMCKDTVKGWEKSCIKKWNGKDCPFYKVSFIVNKCKGVLKASSKEPME</sequence>
<gene>
    <name evidence="3" type="ORF">AOQ84DRAFT_196113</name>
</gene>
<evidence type="ECO:0000313" key="4">
    <source>
        <dbReference type="Proteomes" id="UP000250140"/>
    </source>
</evidence>
<dbReference type="AlphaFoldDB" id="A0A8E2F627"/>
<accession>A0A8E2F627</accession>
<dbReference type="EMBL" id="KV749092">
    <property type="protein sequence ID" value="OCL11242.1"/>
    <property type="molecule type" value="Genomic_DNA"/>
</dbReference>
<proteinExistence type="predicted"/>
<protein>
    <submittedName>
        <fullName evidence="3">Uncharacterized protein</fullName>
    </submittedName>
</protein>
<keyword evidence="4" id="KW-1185">Reference proteome</keyword>